<name>A0A9P5WY63_9AGAR</name>
<gene>
    <name evidence="1" type="ORF">P691DRAFT_767453</name>
</gene>
<organism evidence="1 2">
    <name type="scientific">Macrolepiota fuliginosa MF-IS2</name>
    <dbReference type="NCBI Taxonomy" id="1400762"/>
    <lineage>
        <taxon>Eukaryota</taxon>
        <taxon>Fungi</taxon>
        <taxon>Dikarya</taxon>
        <taxon>Basidiomycota</taxon>
        <taxon>Agaricomycotina</taxon>
        <taxon>Agaricomycetes</taxon>
        <taxon>Agaricomycetidae</taxon>
        <taxon>Agaricales</taxon>
        <taxon>Agaricineae</taxon>
        <taxon>Agaricaceae</taxon>
        <taxon>Macrolepiota</taxon>
    </lineage>
</organism>
<accession>A0A9P5WY63</accession>
<proteinExistence type="predicted"/>
<protein>
    <submittedName>
        <fullName evidence="1">Uncharacterized protein</fullName>
    </submittedName>
</protein>
<evidence type="ECO:0000313" key="1">
    <source>
        <dbReference type="EMBL" id="KAF9440642.1"/>
    </source>
</evidence>
<dbReference type="Proteomes" id="UP000807342">
    <property type="component" value="Unassembled WGS sequence"/>
</dbReference>
<keyword evidence="2" id="KW-1185">Reference proteome</keyword>
<dbReference type="EMBL" id="MU152364">
    <property type="protein sequence ID" value="KAF9440642.1"/>
    <property type="molecule type" value="Genomic_DNA"/>
</dbReference>
<evidence type="ECO:0000313" key="2">
    <source>
        <dbReference type="Proteomes" id="UP000807342"/>
    </source>
</evidence>
<comment type="caution">
    <text evidence="1">The sequence shown here is derived from an EMBL/GenBank/DDBJ whole genome shotgun (WGS) entry which is preliminary data.</text>
</comment>
<dbReference type="AlphaFoldDB" id="A0A9P5WY63"/>
<reference evidence="1" key="1">
    <citation type="submission" date="2020-11" db="EMBL/GenBank/DDBJ databases">
        <authorList>
            <consortium name="DOE Joint Genome Institute"/>
            <person name="Ahrendt S."/>
            <person name="Riley R."/>
            <person name="Andreopoulos W."/>
            <person name="Labutti K."/>
            <person name="Pangilinan J."/>
            <person name="Ruiz-Duenas F.J."/>
            <person name="Barrasa J.M."/>
            <person name="Sanchez-Garcia M."/>
            <person name="Camarero S."/>
            <person name="Miyauchi S."/>
            <person name="Serrano A."/>
            <person name="Linde D."/>
            <person name="Babiker R."/>
            <person name="Drula E."/>
            <person name="Ayuso-Fernandez I."/>
            <person name="Pacheco R."/>
            <person name="Padilla G."/>
            <person name="Ferreira P."/>
            <person name="Barriuso J."/>
            <person name="Kellner H."/>
            <person name="Castanera R."/>
            <person name="Alfaro M."/>
            <person name="Ramirez L."/>
            <person name="Pisabarro A.G."/>
            <person name="Kuo A."/>
            <person name="Tritt A."/>
            <person name="Lipzen A."/>
            <person name="He G."/>
            <person name="Yan M."/>
            <person name="Ng V."/>
            <person name="Cullen D."/>
            <person name="Martin F."/>
            <person name="Rosso M.-N."/>
            <person name="Henrissat B."/>
            <person name="Hibbett D."/>
            <person name="Martinez A.T."/>
            <person name="Grigoriev I.V."/>
        </authorList>
    </citation>
    <scope>NUCLEOTIDE SEQUENCE</scope>
    <source>
        <strain evidence="1">MF-IS2</strain>
    </source>
</reference>
<sequence>MQWMQTEFGWIKIAFIPGGFGWITKAYDYFRQCPELIQKAWGHSSTGIWNLSEQCITGQGTLNGLSEYLESHPSLALEMATHAAYTPAKSEFTALTDDSPIDGIDHDDDLALNPDQLAQALEGNHCTLAMALSQNEEVQVVDSGVLMLQKGIDNDLTDADAKGDSESDNDL</sequence>